<accession>A0ABT6ZP54</accession>
<evidence type="ECO:0000313" key="2">
    <source>
        <dbReference type="Proteomes" id="UP001214441"/>
    </source>
</evidence>
<organism evidence="1 2">
    <name type="scientific">Streptomyces iconiensis</name>
    <dbReference type="NCBI Taxonomy" id="1384038"/>
    <lineage>
        <taxon>Bacteria</taxon>
        <taxon>Bacillati</taxon>
        <taxon>Actinomycetota</taxon>
        <taxon>Actinomycetes</taxon>
        <taxon>Kitasatosporales</taxon>
        <taxon>Streptomycetaceae</taxon>
        <taxon>Streptomyces</taxon>
    </lineage>
</organism>
<evidence type="ECO:0000313" key="1">
    <source>
        <dbReference type="EMBL" id="MDJ1130831.1"/>
    </source>
</evidence>
<keyword evidence="2" id="KW-1185">Reference proteome</keyword>
<dbReference type="EMBL" id="JANCPR020000002">
    <property type="protein sequence ID" value="MDJ1130831.1"/>
    <property type="molecule type" value="Genomic_DNA"/>
</dbReference>
<proteinExistence type="predicted"/>
<comment type="caution">
    <text evidence="1">The sequence shown here is derived from an EMBL/GenBank/DDBJ whole genome shotgun (WGS) entry which is preliminary data.</text>
</comment>
<dbReference type="RefSeq" id="WP_274043551.1">
    <property type="nucleotide sequence ID" value="NZ_JANCPR020000002.1"/>
</dbReference>
<protein>
    <submittedName>
        <fullName evidence="1">Uncharacterized protein</fullName>
    </submittedName>
</protein>
<gene>
    <name evidence="1" type="ORF">NMN56_002465</name>
</gene>
<reference evidence="1 2" key="1">
    <citation type="submission" date="2023-05" db="EMBL/GenBank/DDBJ databases">
        <title>Streptantibioticus silvisoli sp. nov., acidotolerant actinomycetes 1 from pine litter.</title>
        <authorList>
            <person name="Swiecimska M."/>
            <person name="Golinska P."/>
            <person name="Sangal V."/>
            <person name="Wachnowicz B."/>
            <person name="Goodfellow M."/>
        </authorList>
    </citation>
    <scope>NUCLEOTIDE SEQUENCE [LARGE SCALE GENOMIC DNA]</scope>
    <source>
        <strain evidence="1 2">DSM 42109</strain>
    </source>
</reference>
<name>A0ABT6ZP54_9ACTN</name>
<sequence>MTPEPARHRDSLSAITAAEQAVLNLQDALVAVGVTLPSLGIDLLSCTRSIDPHPLVELGRCPLETAHRLAELLRERVH</sequence>
<dbReference type="Proteomes" id="UP001214441">
    <property type="component" value="Unassembled WGS sequence"/>
</dbReference>